<evidence type="ECO:0000313" key="2">
    <source>
        <dbReference type="EMBL" id="HFC92035.1"/>
    </source>
</evidence>
<protein>
    <submittedName>
        <fullName evidence="2">Uncharacterized protein</fullName>
    </submittedName>
</protein>
<keyword evidence="1" id="KW-0732">Signal</keyword>
<gene>
    <name evidence="2" type="ORF">ENJ51_04405</name>
</gene>
<feature type="chain" id="PRO_5031349997" evidence="1">
    <location>
        <begin position="25"/>
        <end position="88"/>
    </location>
</feature>
<accession>A0A7V2SZM2</accession>
<sequence>MDMKQQPKKLILLVSLLLSSTLQAGDFSGNISLEGRYFLDDAAYTGQKAGGLSLSLQPEYKHKWDNDHNVFTFIPFYRWDEKDPERTH</sequence>
<comment type="caution">
    <text evidence="2">The sequence shown here is derived from an EMBL/GenBank/DDBJ whole genome shotgun (WGS) entry which is preliminary data.</text>
</comment>
<proteinExistence type="predicted"/>
<feature type="signal peptide" evidence="1">
    <location>
        <begin position="1"/>
        <end position="24"/>
    </location>
</feature>
<dbReference type="Proteomes" id="UP000885750">
    <property type="component" value="Unassembled WGS sequence"/>
</dbReference>
<evidence type="ECO:0000256" key="1">
    <source>
        <dbReference type="SAM" id="SignalP"/>
    </source>
</evidence>
<feature type="non-terminal residue" evidence="2">
    <location>
        <position position="88"/>
    </location>
</feature>
<reference evidence="2" key="1">
    <citation type="journal article" date="2020" name="mSystems">
        <title>Genome- and Community-Level Interaction Insights into Carbon Utilization and Element Cycling Functions of Hydrothermarchaeota in Hydrothermal Sediment.</title>
        <authorList>
            <person name="Zhou Z."/>
            <person name="Liu Y."/>
            <person name="Xu W."/>
            <person name="Pan J."/>
            <person name="Luo Z.H."/>
            <person name="Li M."/>
        </authorList>
    </citation>
    <scope>NUCLEOTIDE SEQUENCE [LARGE SCALE GENOMIC DNA]</scope>
    <source>
        <strain evidence="2">HyVt-493</strain>
    </source>
</reference>
<dbReference type="AlphaFoldDB" id="A0A7V2SZM2"/>
<name>A0A7V2SZM2_LEUMU</name>
<dbReference type="EMBL" id="DRMS01000172">
    <property type="protein sequence ID" value="HFC92035.1"/>
    <property type="molecule type" value="Genomic_DNA"/>
</dbReference>
<organism evidence="2">
    <name type="scientific">Leucothrix mucor</name>
    <dbReference type="NCBI Taxonomy" id="45248"/>
    <lineage>
        <taxon>Bacteria</taxon>
        <taxon>Pseudomonadati</taxon>
        <taxon>Pseudomonadota</taxon>
        <taxon>Gammaproteobacteria</taxon>
        <taxon>Thiotrichales</taxon>
        <taxon>Thiotrichaceae</taxon>
        <taxon>Leucothrix</taxon>
    </lineage>
</organism>